<evidence type="ECO:0000256" key="5">
    <source>
        <dbReference type="SAM" id="Phobius"/>
    </source>
</evidence>
<dbReference type="Proteomes" id="UP000272400">
    <property type="component" value="Unassembled WGS sequence"/>
</dbReference>
<evidence type="ECO:0000256" key="2">
    <source>
        <dbReference type="ARBA" id="ARBA00023125"/>
    </source>
</evidence>
<dbReference type="Gene3D" id="1.10.357.10">
    <property type="entry name" value="Tetracycline Repressor, domain 2"/>
    <property type="match status" value="1"/>
</dbReference>
<dbReference type="PROSITE" id="PS50977">
    <property type="entry name" value="HTH_TETR_2"/>
    <property type="match status" value="1"/>
</dbReference>
<gene>
    <name evidence="7" type="ORF">EDD29_4835</name>
</gene>
<evidence type="ECO:0000313" key="7">
    <source>
        <dbReference type="EMBL" id="ROO87241.1"/>
    </source>
</evidence>
<dbReference type="GO" id="GO:0000976">
    <property type="term" value="F:transcription cis-regulatory region binding"/>
    <property type="evidence" value="ECO:0007669"/>
    <property type="project" value="TreeGrafter"/>
</dbReference>
<keyword evidence="1" id="KW-0805">Transcription regulation</keyword>
<proteinExistence type="predicted"/>
<feature type="domain" description="HTH tetR-type" evidence="6">
    <location>
        <begin position="4"/>
        <end position="64"/>
    </location>
</feature>
<evidence type="ECO:0000313" key="8">
    <source>
        <dbReference type="Proteomes" id="UP000272400"/>
    </source>
</evidence>
<dbReference type="InterPro" id="IPR001647">
    <property type="entry name" value="HTH_TetR"/>
</dbReference>
<name>A0A3N1D158_9ACTN</name>
<feature type="transmembrane region" description="Helical" evidence="5">
    <location>
        <begin position="141"/>
        <end position="164"/>
    </location>
</feature>
<evidence type="ECO:0000259" key="6">
    <source>
        <dbReference type="PROSITE" id="PS50977"/>
    </source>
</evidence>
<feature type="DNA-binding region" description="H-T-H motif" evidence="4">
    <location>
        <begin position="27"/>
        <end position="46"/>
    </location>
</feature>
<keyword evidence="5" id="KW-0812">Transmembrane</keyword>
<dbReference type="OrthoDB" id="3404594at2"/>
<accession>A0A3N1D158</accession>
<reference evidence="7 8" key="1">
    <citation type="submission" date="2018-11" db="EMBL/GenBank/DDBJ databases">
        <title>Sequencing the genomes of 1000 actinobacteria strains.</title>
        <authorList>
            <person name="Klenk H.-P."/>
        </authorList>
    </citation>
    <scope>NUCLEOTIDE SEQUENCE [LARGE SCALE GENOMIC DNA]</scope>
    <source>
        <strain evidence="7 8">DSM 44254</strain>
    </source>
</reference>
<keyword evidence="5" id="KW-0472">Membrane</keyword>
<dbReference type="PANTHER" id="PTHR30055:SF234">
    <property type="entry name" value="HTH-TYPE TRANSCRIPTIONAL REGULATOR BETI"/>
    <property type="match status" value="1"/>
</dbReference>
<protein>
    <submittedName>
        <fullName evidence="7">TetR family transcriptional regulator</fullName>
    </submittedName>
</protein>
<keyword evidence="5" id="KW-1133">Transmembrane helix</keyword>
<dbReference type="GO" id="GO:0003700">
    <property type="term" value="F:DNA-binding transcription factor activity"/>
    <property type="evidence" value="ECO:0007669"/>
    <property type="project" value="TreeGrafter"/>
</dbReference>
<dbReference type="RefSeq" id="WP_123666547.1">
    <property type="nucleotide sequence ID" value="NZ_RJKE01000001.1"/>
</dbReference>
<sequence length="201" mass="22407">MSEEVTREQVIEVATRLFAGLGYDMTSLELVADSVGVPVSTVVALGGDKRQLYLRMMDRMYEEHRARIQAVLDETESPYVAAHQIADAYLDVFLENPELLALWAQRWASDATGIPEIEDLYTRPLMTMSARKIKSAVPPDLGPYAFLGVMIWCVNGFLGTGLLAPKSGMFRADNPQARTYFRTILHIIVDRMLTPPADPGE</sequence>
<dbReference type="AlphaFoldDB" id="A0A3N1D158"/>
<dbReference type="InterPro" id="IPR009057">
    <property type="entry name" value="Homeodomain-like_sf"/>
</dbReference>
<keyword evidence="8" id="KW-1185">Reference proteome</keyword>
<keyword evidence="3" id="KW-0804">Transcription</keyword>
<evidence type="ECO:0000256" key="3">
    <source>
        <dbReference type="ARBA" id="ARBA00023163"/>
    </source>
</evidence>
<dbReference type="SUPFAM" id="SSF46689">
    <property type="entry name" value="Homeodomain-like"/>
    <property type="match status" value="1"/>
</dbReference>
<dbReference type="EMBL" id="RJKE01000001">
    <property type="protein sequence ID" value="ROO87241.1"/>
    <property type="molecule type" value="Genomic_DNA"/>
</dbReference>
<dbReference type="InterPro" id="IPR050109">
    <property type="entry name" value="HTH-type_TetR-like_transc_reg"/>
</dbReference>
<comment type="caution">
    <text evidence="7">The sequence shown here is derived from an EMBL/GenBank/DDBJ whole genome shotgun (WGS) entry which is preliminary data.</text>
</comment>
<keyword evidence="2 4" id="KW-0238">DNA-binding</keyword>
<evidence type="ECO:0000256" key="1">
    <source>
        <dbReference type="ARBA" id="ARBA00023015"/>
    </source>
</evidence>
<evidence type="ECO:0000256" key="4">
    <source>
        <dbReference type="PROSITE-ProRule" id="PRU00335"/>
    </source>
</evidence>
<organism evidence="7 8">
    <name type="scientific">Actinocorallia herbida</name>
    <dbReference type="NCBI Taxonomy" id="58109"/>
    <lineage>
        <taxon>Bacteria</taxon>
        <taxon>Bacillati</taxon>
        <taxon>Actinomycetota</taxon>
        <taxon>Actinomycetes</taxon>
        <taxon>Streptosporangiales</taxon>
        <taxon>Thermomonosporaceae</taxon>
        <taxon>Actinocorallia</taxon>
    </lineage>
</organism>
<dbReference type="PANTHER" id="PTHR30055">
    <property type="entry name" value="HTH-TYPE TRANSCRIPTIONAL REGULATOR RUTR"/>
    <property type="match status" value="1"/>
</dbReference>